<dbReference type="AlphaFoldDB" id="A0A182IRR5"/>
<evidence type="ECO:0000313" key="1">
    <source>
        <dbReference type="EnsemblMetazoa" id="AATE004237-PA.1"/>
    </source>
</evidence>
<dbReference type="VEuPathDB" id="VectorBase:AATE004237"/>
<dbReference type="PROSITE" id="PS51257">
    <property type="entry name" value="PROKAR_LIPOPROTEIN"/>
    <property type="match status" value="1"/>
</dbReference>
<name>A0A182IRR5_ANOAO</name>
<protein>
    <submittedName>
        <fullName evidence="1">Uncharacterized protein</fullName>
    </submittedName>
</protein>
<accession>A0A182IRR5</accession>
<reference evidence="1" key="1">
    <citation type="submission" date="2022-08" db="UniProtKB">
        <authorList>
            <consortium name="EnsemblMetazoa"/>
        </authorList>
    </citation>
    <scope>IDENTIFICATION</scope>
    <source>
        <strain evidence="1">EBRO</strain>
    </source>
</reference>
<proteinExistence type="predicted"/>
<organism evidence="1">
    <name type="scientific">Anopheles atroparvus</name>
    <name type="common">European mosquito</name>
    <dbReference type="NCBI Taxonomy" id="41427"/>
    <lineage>
        <taxon>Eukaryota</taxon>
        <taxon>Metazoa</taxon>
        <taxon>Ecdysozoa</taxon>
        <taxon>Arthropoda</taxon>
        <taxon>Hexapoda</taxon>
        <taxon>Insecta</taxon>
        <taxon>Pterygota</taxon>
        <taxon>Neoptera</taxon>
        <taxon>Endopterygota</taxon>
        <taxon>Diptera</taxon>
        <taxon>Nematocera</taxon>
        <taxon>Culicoidea</taxon>
        <taxon>Culicidae</taxon>
        <taxon>Anophelinae</taxon>
        <taxon>Anopheles</taxon>
    </lineage>
</organism>
<sequence length="174" mass="19111">MGARSPQPGVCQVPGQRSCGRRKMLCSLAGWAACGEGQTRFAEGSVSENVQGWAELPHSGTSRRGLFTFVWWTVALLVPVKTVTQDSVLPPVTTGGSSIHFLRRLCAIQFFVFISGELSLKGPKGNRGGGIILLKVKAYPASREVQVPQSREKLAKEKRMRALRRVEDARKYLQ</sequence>
<dbReference type="EnsemblMetazoa" id="AATE004237-RA">
    <property type="protein sequence ID" value="AATE004237-PA.1"/>
    <property type="gene ID" value="AATE004237"/>
</dbReference>